<dbReference type="CDD" id="cd03801">
    <property type="entry name" value="GT4_PimA-like"/>
    <property type="match status" value="1"/>
</dbReference>
<dbReference type="InterPro" id="IPR050194">
    <property type="entry name" value="Glycosyltransferase_grp1"/>
</dbReference>
<dbReference type="OrthoDB" id="267270at2"/>
<dbReference type="Gene3D" id="3.40.50.2000">
    <property type="entry name" value="Glycogen Phosphorylase B"/>
    <property type="match status" value="2"/>
</dbReference>
<evidence type="ECO:0000313" key="4">
    <source>
        <dbReference type="Proteomes" id="UP000199345"/>
    </source>
</evidence>
<evidence type="ECO:0000313" key="3">
    <source>
        <dbReference type="EMBL" id="SES82280.1"/>
    </source>
</evidence>
<feature type="domain" description="Glycosyltransferase subfamily 4-like N-terminal" evidence="2">
    <location>
        <begin position="18"/>
        <end position="169"/>
    </location>
</feature>
<dbReference type="Pfam" id="PF13439">
    <property type="entry name" value="Glyco_transf_4"/>
    <property type="match status" value="1"/>
</dbReference>
<proteinExistence type="predicted"/>
<keyword evidence="3" id="KW-0808">Transferase</keyword>
<dbReference type="InterPro" id="IPR001296">
    <property type="entry name" value="Glyco_trans_1"/>
</dbReference>
<dbReference type="PANTHER" id="PTHR45947:SF3">
    <property type="entry name" value="SULFOQUINOVOSYL TRANSFERASE SQD2"/>
    <property type="match status" value="1"/>
</dbReference>
<feature type="domain" description="Glycosyl transferase family 1" evidence="1">
    <location>
        <begin position="192"/>
        <end position="336"/>
    </location>
</feature>
<name>A0A1H9ZKZ4_9PROT</name>
<reference evidence="4" key="1">
    <citation type="submission" date="2016-10" db="EMBL/GenBank/DDBJ databases">
        <authorList>
            <person name="Varghese N."/>
            <person name="Submissions S."/>
        </authorList>
    </citation>
    <scope>NUCLEOTIDE SEQUENCE [LARGE SCALE GENOMIC DNA]</scope>
    <source>
        <strain evidence="4">Nm71</strain>
    </source>
</reference>
<evidence type="ECO:0000259" key="2">
    <source>
        <dbReference type="Pfam" id="PF13439"/>
    </source>
</evidence>
<evidence type="ECO:0000259" key="1">
    <source>
        <dbReference type="Pfam" id="PF00534"/>
    </source>
</evidence>
<dbReference type="PANTHER" id="PTHR45947">
    <property type="entry name" value="SULFOQUINOVOSYL TRANSFERASE SQD2"/>
    <property type="match status" value="1"/>
</dbReference>
<dbReference type="GO" id="GO:0016757">
    <property type="term" value="F:glycosyltransferase activity"/>
    <property type="evidence" value="ECO:0007669"/>
    <property type="project" value="InterPro"/>
</dbReference>
<sequence>MNKPVLSVGLVGPLPPPYGGMANQTRQLTNLLQQEGVQVVLVQVNAPYHFAWVGKIRGIRALFRLIPYLLRLWRVAGQVQLFHIMANSGWAWHLFAVPAIWIARFRSTPVVVNYRGGEAEVFFKKSFRWIRPSLNRTDAIIVPSGFLEAVFSRYGYTAGIVPNIIDLSRFQTRSSAYKADRADSPHIVVTRNLEAIYDNATAIRAFYIIKQSIPAARLTVAGEGPEKAMLKTLVADLCLQDSVSFTGRISNDAIATLYQDADLMINASLVDNMPISILEALASGVPVVSTDAGGIPYLVEHYKTALLVPMKDPGAMADAMLQILKNPELADSLRNSGLDLLERYTWNSVKLRLFGIYQQVLKHERH</sequence>
<dbReference type="AlphaFoldDB" id="A0A1H9ZKZ4"/>
<dbReference type="EMBL" id="FOIA01000004">
    <property type="protein sequence ID" value="SES82280.1"/>
    <property type="molecule type" value="Genomic_DNA"/>
</dbReference>
<accession>A0A1H9ZKZ4</accession>
<organism evidence="3 4">
    <name type="scientific">Nitrosomonas marina</name>
    <dbReference type="NCBI Taxonomy" id="917"/>
    <lineage>
        <taxon>Bacteria</taxon>
        <taxon>Pseudomonadati</taxon>
        <taxon>Pseudomonadota</taxon>
        <taxon>Betaproteobacteria</taxon>
        <taxon>Nitrosomonadales</taxon>
        <taxon>Nitrosomonadaceae</taxon>
        <taxon>Nitrosomonas</taxon>
    </lineage>
</organism>
<keyword evidence="4" id="KW-1185">Reference proteome</keyword>
<dbReference type="Pfam" id="PF00534">
    <property type="entry name" value="Glycos_transf_1"/>
    <property type="match status" value="1"/>
</dbReference>
<dbReference type="InterPro" id="IPR028098">
    <property type="entry name" value="Glyco_trans_4-like_N"/>
</dbReference>
<dbReference type="SUPFAM" id="SSF53756">
    <property type="entry name" value="UDP-Glycosyltransferase/glycogen phosphorylase"/>
    <property type="match status" value="1"/>
</dbReference>
<gene>
    <name evidence="3" type="ORF">SAMN05216326_104125</name>
</gene>
<dbReference type="RefSeq" id="WP_090656515.1">
    <property type="nucleotide sequence ID" value="NZ_FOIA01000004.1"/>
</dbReference>
<dbReference type="Proteomes" id="UP000199345">
    <property type="component" value="Unassembled WGS sequence"/>
</dbReference>
<protein>
    <submittedName>
        <fullName evidence="3">Glycosyltransferase involved in cell wall bisynthesis</fullName>
    </submittedName>
</protein>